<evidence type="ECO:0000256" key="6">
    <source>
        <dbReference type="ARBA" id="ARBA00022741"/>
    </source>
</evidence>
<dbReference type="Gene3D" id="3.40.50.300">
    <property type="entry name" value="P-loop containing nucleotide triphosphate hydrolases"/>
    <property type="match status" value="1"/>
</dbReference>
<feature type="domain" description="AAA+ ATPase" evidence="12">
    <location>
        <begin position="33"/>
        <end position="176"/>
    </location>
</feature>
<evidence type="ECO:0000256" key="7">
    <source>
        <dbReference type="ARBA" id="ARBA00022833"/>
    </source>
</evidence>
<sequence length="525" mass="59845">MYYTKYRPQKFSEISKPNDSAIALQNQIKSKKTVHAYMFVGPRGTGKTTTARILAKALNCANLSKDGDPCDKCDACIAIKNGSYLDLIESDAASNRGIDDIRQLREKIKLAPSKGKNKVYIIDEVHMLTTEAFNALLKTLEEPPSKVSFILCTTEFQKVPDTIKSRCQIFKFKRATISQLVEKLKNICEKEKVEMEDDVLKQIASASYGGFRDAETLLQQIIDGEIKIGLLTNLISLKSFVNFVDLIMQSKVKESFHFIGKLYEDGVDLYVWVGEFLKYLRNIMFVQTNSSIDELEFSDELIELIKNQAKKIGIGNLISVMEIFIEAQSCIKSSYITQLPLELAVMKIYNKGYFFKENDSDLNNNGNFEKQTSRKEEFIEKKEKVKLDENPKDNTPVLELSIIISKWNAVIKEVSSQNHGISALLKSSSVKNIEGKIINLEVPFDFYKERLESTKNRDIVEKVFLDIYEKEIFINCCVKRQEKKKNEEKTSGRLTDYNLIPSNIKNDKTTSELLGMLDGNLPFSQ</sequence>
<dbReference type="GO" id="GO:0003887">
    <property type="term" value="F:DNA-directed DNA polymerase activity"/>
    <property type="evidence" value="ECO:0007669"/>
    <property type="project" value="UniProtKB-KW"/>
</dbReference>
<comment type="similarity">
    <text evidence="1 11">Belongs to the DnaX/STICHEL family.</text>
</comment>
<dbReference type="Pfam" id="PF13177">
    <property type="entry name" value="DNA_pol3_delta2"/>
    <property type="match status" value="1"/>
</dbReference>
<dbReference type="CDD" id="cd00009">
    <property type="entry name" value="AAA"/>
    <property type="match status" value="1"/>
</dbReference>
<dbReference type="InterPro" id="IPR027417">
    <property type="entry name" value="P-loop_NTPase"/>
</dbReference>
<protein>
    <recommendedName>
        <fullName evidence="11">DNA polymerase III subunit gamma/tau</fullName>
        <ecNumber evidence="11">2.7.7.7</ecNumber>
    </recommendedName>
</protein>
<evidence type="ECO:0000256" key="3">
    <source>
        <dbReference type="ARBA" id="ARBA00022695"/>
    </source>
</evidence>
<comment type="caution">
    <text evidence="13">The sequence shown here is derived from an EMBL/GenBank/DDBJ whole genome shotgun (WGS) entry which is preliminary data.</text>
</comment>
<dbReference type="GO" id="GO:0003677">
    <property type="term" value="F:DNA binding"/>
    <property type="evidence" value="ECO:0007669"/>
    <property type="project" value="InterPro"/>
</dbReference>
<dbReference type="InterPro" id="IPR045085">
    <property type="entry name" value="HLD_clamp_pol_III_gamma_tau"/>
</dbReference>
<reference evidence="13 14" key="1">
    <citation type="journal article" date="2016" name="Nat. Commun.">
        <title>Thousands of microbial genomes shed light on interconnected biogeochemical processes in an aquifer system.</title>
        <authorList>
            <person name="Anantharaman K."/>
            <person name="Brown C.T."/>
            <person name="Hug L.A."/>
            <person name="Sharon I."/>
            <person name="Castelle C.J."/>
            <person name="Probst A.J."/>
            <person name="Thomas B.C."/>
            <person name="Singh A."/>
            <person name="Wilkins M.J."/>
            <person name="Karaoz U."/>
            <person name="Brodie E.L."/>
            <person name="Williams K.H."/>
            <person name="Hubbard S.S."/>
            <person name="Banfield J.F."/>
        </authorList>
    </citation>
    <scope>NUCLEOTIDE SEQUENCE [LARGE SCALE GENOMIC DNA]</scope>
</reference>
<evidence type="ECO:0000259" key="12">
    <source>
        <dbReference type="SMART" id="SM00382"/>
    </source>
</evidence>
<dbReference type="InterPro" id="IPR001270">
    <property type="entry name" value="ClpA/B"/>
</dbReference>
<evidence type="ECO:0000256" key="1">
    <source>
        <dbReference type="ARBA" id="ARBA00006360"/>
    </source>
</evidence>
<keyword evidence="7" id="KW-0862">Zinc</keyword>
<evidence type="ECO:0000313" key="14">
    <source>
        <dbReference type="Proteomes" id="UP000178615"/>
    </source>
</evidence>
<name>A0A1F4UMX5_UNCKA</name>
<evidence type="ECO:0000313" key="13">
    <source>
        <dbReference type="EMBL" id="OGC46308.1"/>
    </source>
</evidence>
<dbReference type="GO" id="GO:0009360">
    <property type="term" value="C:DNA polymerase III complex"/>
    <property type="evidence" value="ECO:0007669"/>
    <property type="project" value="InterPro"/>
</dbReference>
<dbReference type="NCBIfam" id="NF004046">
    <property type="entry name" value="PRK05563.1"/>
    <property type="match status" value="1"/>
</dbReference>
<comment type="subunit">
    <text evidence="11">DNA polymerase III contains a core (composed of alpha, epsilon and theta chains) that associates with a tau subunit. This core dimerizes to form the POLIII' complex. PolIII' associates with the gamma complex (composed of gamma, delta, delta', psi and chi chains) and with the beta chain to form the complete DNA polymerase III complex.</text>
</comment>
<comment type="function">
    <text evidence="11">DNA polymerase III is a complex, multichain enzyme responsible for most of the replicative synthesis in bacteria. This DNA polymerase also exhibits 3' to 5' exonuclease activity.</text>
</comment>
<accession>A0A1F4UMX5</accession>
<gene>
    <name evidence="11" type="primary">dnaX</name>
    <name evidence="13" type="ORF">A2V49_00390</name>
</gene>
<dbReference type="InterPro" id="IPR012763">
    <property type="entry name" value="DNA_pol_III_sug/sutau_N"/>
</dbReference>
<dbReference type="Pfam" id="PF12169">
    <property type="entry name" value="DNA_pol3_gamma3"/>
    <property type="match status" value="1"/>
</dbReference>
<dbReference type="GO" id="GO:0005524">
    <property type="term" value="F:ATP binding"/>
    <property type="evidence" value="ECO:0007669"/>
    <property type="project" value="UniProtKB-KW"/>
</dbReference>
<keyword evidence="9 11" id="KW-0239">DNA-directed DNA polymerase</keyword>
<organism evidence="13 14">
    <name type="scientific">candidate division WWE3 bacterium RBG_19FT_COMBO_34_6</name>
    <dbReference type="NCBI Taxonomy" id="1802612"/>
    <lineage>
        <taxon>Bacteria</taxon>
        <taxon>Katanobacteria</taxon>
    </lineage>
</organism>
<keyword evidence="4 11" id="KW-0235">DNA replication</keyword>
<dbReference type="InterPro" id="IPR050238">
    <property type="entry name" value="DNA_Rep/Repair_Clamp_Loader"/>
</dbReference>
<evidence type="ECO:0000256" key="9">
    <source>
        <dbReference type="ARBA" id="ARBA00022932"/>
    </source>
</evidence>
<dbReference type="Pfam" id="PF22608">
    <property type="entry name" value="DNAX_ATPase_lid"/>
    <property type="match status" value="1"/>
</dbReference>
<evidence type="ECO:0000256" key="4">
    <source>
        <dbReference type="ARBA" id="ARBA00022705"/>
    </source>
</evidence>
<keyword evidence="5" id="KW-0479">Metal-binding</keyword>
<dbReference type="EC" id="2.7.7.7" evidence="11"/>
<dbReference type="PANTHER" id="PTHR11669:SF0">
    <property type="entry name" value="PROTEIN STICHEL-LIKE 2"/>
    <property type="match status" value="1"/>
</dbReference>
<keyword evidence="2 11" id="KW-0808">Transferase</keyword>
<dbReference type="SUPFAM" id="SSF52540">
    <property type="entry name" value="P-loop containing nucleoside triphosphate hydrolases"/>
    <property type="match status" value="1"/>
</dbReference>
<keyword evidence="6 11" id="KW-0547">Nucleotide-binding</keyword>
<dbReference type="PRINTS" id="PR00300">
    <property type="entry name" value="CLPPROTEASEA"/>
</dbReference>
<dbReference type="SMART" id="SM00382">
    <property type="entry name" value="AAA"/>
    <property type="match status" value="1"/>
</dbReference>
<dbReference type="Proteomes" id="UP000178615">
    <property type="component" value="Unassembled WGS sequence"/>
</dbReference>
<dbReference type="FunFam" id="3.40.50.300:FF:000014">
    <property type="entry name" value="DNA polymerase III subunit gamma/tau"/>
    <property type="match status" value="1"/>
</dbReference>
<evidence type="ECO:0000256" key="2">
    <source>
        <dbReference type="ARBA" id="ARBA00022679"/>
    </source>
</evidence>
<dbReference type="InterPro" id="IPR003593">
    <property type="entry name" value="AAA+_ATPase"/>
</dbReference>
<dbReference type="Gene3D" id="1.20.272.10">
    <property type="match status" value="1"/>
</dbReference>
<proteinExistence type="inferred from homology"/>
<dbReference type="PANTHER" id="PTHR11669">
    <property type="entry name" value="REPLICATION FACTOR C / DNA POLYMERASE III GAMMA-TAU SUBUNIT"/>
    <property type="match status" value="1"/>
</dbReference>
<dbReference type="InterPro" id="IPR022754">
    <property type="entry name" value="DNA_pol_III_gamma-3"/>
</dbReference>
<comment type="catalytic activity">
    <reaction evidence="10 11">
        <text>DNA(n) + a 2'-deoxyribonucleoside 5'-triphosphate = DNA(n+1) + diphosphate</text>
        <dbReference type="Rhea" id="RHEA:22508"/>
        <dbReference type="Rhea" id="RHEA-COMP:17339"/>
        <dbReference type="Rhea" id="RHEA-COMP:17340"/>
        <dbReference type="ChEBI" id="CHEBI:33019"/>
        <dbReference type="ChEBI" id="CHEBI:61560"/>
        <dbReference type="ChEBI" id="CHEBI:173112"/>
        <dbReference type="EC" id="2.7.7.7"/>
    </reaction>
</comment>
<dbReference type="Gene3D" id="1.10.8.60">
    <property type="match status" value="1"/>
</dbReference>
<evidence type="ECO:0000256" key="11">
    <source>
        <dbReference type="RuleBase" id="RU364063"/>
    </source>
</evidence>
<dbReference type="NCBIfam" id="TIGR02397">
    <property type="entry name" value="dnaX_nterm"/>
    <property type="match status" value="1"/>
</dbReference>
<evidence type="ECO:0000256" key="8">
    <source>
        <dbReference type="ARBA" id="ARBA00022840"/>
    </source>
</evidence>
<keyword evidence="8 11" id="KW-0067">ATP-binding</keyword>
<dbReference type="EMBL" id="MEUV01000008">
    <property type="protein sequence ID" value="OGC46308.1"/>
    <property type="molecule type" value="Genomic_DNA"/>
</dbReference>
<evidence type="ECO:0000256" key="10">
    <source>
        <dbReference type="ARBA" id="ARBA00049244"/>
    </source>
</evidence>
<dbReference type="GO" id="GO:0006261">
    <property type="term" value="P:DNA-templated DNA replication"/>
    <property type="evidence" value="ECO:0007669"/>
    <property type="project" value="TreeGrafter"/>
</dbReference>
<dbReference type="AlphaFoldDB" id="A0A1F4UMX5"/>
<dbReference type="InterPro" id="IPR008921">
    <property type="entry name" value="DNA_pol3_clamp-load_cplx_C"/>
</dbReference>
<evidence type="ECO:0000256" key="5">
    <source>
        <dbReference type="ARBA" id="ARBA00022723"/>
    </source>
</evidence>
<dbReference type="SUPFAM" id="SSF48019">
    <property type="entry name" value="post-AAA+ oligomerization domain-like"/>
    <property type="match status" value="1"/>
</dbReference>
<keyword evidence="3 11" id="KW-0548">Nucleotidyltransferase</keyword>
<dbReference type="GO" id="GO:0046872">
    <property type="term" value="F:metal ion binding"/>
    <property type="evidence" value="ECO:0007669"/>
    <property type="project" value="UniProtKB-KW"/>
</dbReference>